<gene>
    <name evidence="1" type="ORF">N47_F15920</name>
</gene>
<proteinExistence type="predicted"/>
<protein>
    <submittedName>
        <fullName evidence="1">Uncharacterized protein</fullName>
    </submittedName>
</protein>
<reference evidence="1" key="1">
    <citation type="journal article" date="2011" name="Environ. Microbiol.">
        <title>Genomic insights into the metabolic potential of the polycyclic aromatic hydrocarbon degrading sulfate-reducing Deltaproteobacterium N47.</title>
        <authorList>
            <person name="Bergmann F."/>
            <person name="Selesi D."/>
            <person name="Weinmaier T."/>
            <person name="Tischler P."/>
            <person name="Rattei T."/>
            <person name="Meckenstock R.U."/>
        </authorList>
    </citation>
    <scope>NUCLEOTIDE SEQUENCE</scope>
</reference>
<evidence type="ECO:0000313" key="1">
    <source>
        <dbReference type="EMBL" id="CBX29897.1"/>
    </source>
</evidence>
<accession>E1YH53</accession>
<dbReference type="AlphaFoldDB" id="E1YH53"/>
<organism evidence="1">
    <name type="scientific">uncultured Desulfobacterium sp</name>
    <dbReference type="NCBI Taxonomy" id="201089"/>
    <lineage>
        <taxon>Bacteria</taxon>
        <taxon>Pseudomonadati</taxon>
        <taxon>Thermodesulfobacteriota</taxon>
        <taxon>Desulfobacteria</taxon>
        <taxon>Desulfobacterales</taxon>
        <taxon>Desulfobacteriaceae</taxon>
        <taxon>Desulfobacterium</taxon>
        <taxon>environmental samples</taxon>
    </lineage>
</organism>
<name>E1YH53_9BACT</name>
<sequence>MAKNGEDTLDLIKMALNKREEDYLSPLAVLSSKCLRRGYEEGRDLSYRQDFATDADRILHSLAYTRYIVQNPGIFTFIENDHITHRVLHVQLVSKIARTIGRFLD</sequence>
<dbReference type="Gene3D" id="1.10.3210.10">
    <property type="entry name" value="Hypothetical protein af1432"/>
    <property type="match status" value="1"/>
</dbReference>
<dbReference type="EMBL" id="FR695873">
    <property type="protein sequence ID" value="CBX29897.1"/>
    <property type="molecule type" value="Genomic_DNA"/>
</dbReference>